<sequence length="107" mass="11775">MLHDPCHCPCQHVRAGGGALGQTLIVRFREITGLLGAIEMSNMKLCFSCYPRCQSADETFGNTPETAAEPVYLRARGSSGYRGIAARCVRCHPPPAHKTIRFHLQHP</sequence>
<accession>A0ABD0PWM3</accession>
<reference evidence="1 2" key="1">
    <citation type="submission" date="2024-05" db="EMBL/GenBank/DDBJ databases">
        <title>Genome sequencing and assembly of Indian major carp, Cirrhinus mrigala (Hamilton, 1822).</title>
        <authorList>
            <person name="Mohindra V."/>
            <person name="Chowdhury L.M."/>
            <person name="Lal K."/>
            <person name="Jena J.K."/>
        </authorList>
    </citation>
    <scope>NUCLEOTIDE SEQUENCE [LARGE SCALE GENOMIC DNA]</scope>
    <source>
        <strain evidence="1">CM1030</strain>
        <tissue evidence="1">Blood</tissue>
    </source>
</reference>
<keyword evidence="2" id="KW-1185">Reference proteome</keyword>
<dbReference type="AlphaFoldDB" id="A0ABD0PWM3"/>
<evidence type="ECO:0000313" key="1">
    <source>
        <dbReference type="EMBL" id="KAL0178440.1"/>
    </source>
</evidence>
<evidence type="ECO:0000313" key="2">
    <source>
        <dbReference type="Proteomes" id="UP001529510"/>
    </source>
</evidence>
<feature type="non-terminal residue" evidence="1">
    <location>
        <position position="107"/>
    </location>
</feature>
<gene>
    <name evidence="1" type="ORF">M9458_027334</name>
</gene>
<organism evidence="1 2">
    <name type="scientific">Cirrhinus mrigala</name>
    <name type="common">Mrigala</name>
    <dbReference type="NCBI Taxonomy" id="683832"/>
    <lineage>
        <taxon>Eukaryota</taxon>
        <taxon>Metazoa</taxon>
        <taxon>Chordata</taxon>
        <taxon>Craniata</taxon>
        <taxon>Vertebrata</taxon>
        <taxon>Euteleostomi</taxon>
        <taxon>Actinopterygii</taxon>
        <taxon>Neopterygii</taxon>
        <taxon>Teleostei</taxon>
        <taxon>Ostariophysi</taxon>
        <taxon>Cypriniformes</taxon>
        <taxon>Cyprinidae</taxon>
        <taxon>Labeoninae</taxon>
        <taxon>Labeonini</taxon>
        <taxon>Cirrhinus</taxon>
    </lineage>
</organism>
<name>A0ABD0PWM3_CIRMR</name>
<protein>
    <submittedName>
        <fullName evidence="1">Uncharacterized protein</fullName>
    </submittedName>
</protein>
<proteinExistence type="predicted"/>
<comment type="caution">
    <text evidence="1">The sequence shown here is derived from an EMBL/GenBank/DDBJ whole genome shotgun (WGS) entry which is preliminary data.</text>
</comment>
<dbReference type="EMBL" id="JAMKFB020000013">
    <property type="protein sequence ID" value="KAL0178440.1"/>
    <property type="molecule type" value="Genomic_DNA"/>
</dbReference>
<dbReference type="Proteomes" id="UP001529510">
    <property type="component" value="Unassembled WGS sequence"/>
</dbReference>